<organism evidence="6 7">
    <name type="scientific">Eruca vesicaria subsp. sativa</name>
    <name type="common">Garden rocket</name>
    <name type="synonym">Eruca sativa</name>
    <dbReference type="NCBI Taxonomy" id="29727"/>
    <lineage>
        <taxon>Eukaryota</taxon>
        <taxon>Viridiplantae</taxon>
        <taxon>Streptophyta</taxon>
        <taxon>Embryophyta</taxon>
        <taxon>Tracheophyta</taxon>
        <taxon>Spermatophyta</taxon>
        <taxon>Magnoliopsida</taxon>
        <taxon>eudicotyledons</taxon>
        <taxon>Gunneridae</taxon>
        <taxon>Pentapetalae</taxon>
        <taxon>rosids</taxon>
        <taxon>malvids</taxon>
        <taxon>Brassicales</taxon>
        <taxon>Brassicaceae</taxon>
        <taxon>Brassiceae</taxon>
        <taxon>Eruca</taxon>
    </lineage>
</organism>
<keyword evidence="3" id="KW-0804">Transcription</keyword>
<evidence type="ECO:0000313" key="6">
    <source>
        <dbReference type="EMBL" id="CAH8392209.1"/>
    </source>
</evidence>
<accession>A0ABC8M7A6</accession>
<evidence type="ECO:0000256" key="1">
    <source>
        <dbReference type="ARBA" id="ARBA00023015"/>
    </source>
</evidence>
<dbReference type="AlphaFoldDB" id="A0ABC8M7A6"/>
<keyword evidence="1" id="KW-0805">Transcription regulation</keyword>
<sequence>MTEVEDGGEIDFFLFDDDRDEVVDNINEVLVVEDVGVRGMVVEFRHRERVEKTRENTGVGGIRDELTEAEDEVILLHYLKPMIEDGAFWPRQFVEEEDVFNKNPSEVFDPENTVFVIVNPRTEACGKTDGCEYGSWRIVARDKLVKNEETGKVLGFKRILKFCVKKTTRAREYKRSWVMEEYRLRSPKQDYVICKIRLLFQTEKGFLLSKHFSYSSGPLPATQSLPAYGYSLPNREQVGAYYLQSLIGYETEWPMYVTNDVYCMHPSALVDAYQDQRFARGSGLCIFANRTEASGYTDGCDSGCWRIMKGDVPISSIMVMVGETFGYKRVFKFCEEDKDKYSYTDPDGVVVLLTWIMEEYRLADEVVKDKVLCLIKLLPRLW</sequence>
<feature type="domain" description="NAC" evidence="5">
    <location>
        <begin position="225"/>
        <end position="378"/>
    </location>
</feature>
<gene>
    <name evidence="6" type="ORF">ERUC_LOCUS44692</name>
</gene>
<dbReference type="PANTHER" id="PTHR31124:SF7">
    <property type="entry name" value="APICAL MERISTEM FORMATION PROTEIN-RELATED"/>
    <property type="match status" value="1"/>
</dbReference>
<reference evidence="6 7" key="1">
    <citation type="submission" date="2022-03" db="EMBL/GenBank/DDBJ databases">
        <authorList>
            <person name="Macdonald S."/>
            <person name="Ahmed S."/>
            <person name="Newling K."/>
        </authorList>
    </citation>
    <scope>NUCLEOTIDE SEQUENCE [LARGE SCALE GENOMIC DNA]</scope>
</reference>
<dbReference type="InterPro" id="IPR003441">
    <property type="entry name" value="NAC-dom"/>
</dbReference>
<protein>
    <recommendedName>
        <fullName evidence="5">NAC domain-containing protein</fullName>
    </recommendedName>
</protein>
<dbReference type="Proteomes" id="UP001642260">
    <property type="component" value="Unassembled WGS sequence"/>
</dbReference>
<evidence type="ECO:0000256" key="3">
    <source>
        <dbReference type="ARBA" id="ARBA00023163"/>
    </source>
</evidence>
<feature type="domain" description="NAC" evidence="5">
    <location>
        <begin position="61"/>
        <end position="199"/>
    </location>
</feature>
<keyword evidence="7" id="KW-1185">Reference proteome</keyword>
<dbReference type="PANTHER" id="PTHR31124">
    <property type="entry name" value="APICAL MERISTEM FORMATION PROTEIN-RELATED-RELATED"/>
    <property type="match status" value="1"/>
</dbReference>
<comment type="caution">
    <text evidence="6">The sequence shown here is derived from an EMBL/GenBank/DDBJ whole genome shotgun (WGS) entry which is preliminary data.</text>
</comment>
<evidence type="ECO:0000313" key="7">
    <source>
        <dbReference type="Proteomes" id="UP001642260"/>
    </source>
</evidence>
<dbReference type="Pfam" id="PF02365">
    <property type="entry name" value="NAM"/>
    <property type="match status" value="2"/>
</dbReference>
<dbReference type="Gene3D" id="2.170.150.80">
    <property type="entry name" value="NAC domain"/>
    <property type="match status" value="2"/>
</dbReference>
<name>A0ABC8M7A6_ERUVS</name>
<dbReference type="GO" id="GO:0003677">
    <property type="term" value="F:DNA binding"/>
    <property type="evidence" value="ECO:0007669"/>
    <property type="project" value="UniProtKB-KW"/>
</dbReference>
<keyword evidence="4" id="KW-0539">Nucleus</keyword>
<evidence type="ECO:0000259" key="5">
    <source>
        <dbReference type="PROSITE" id="PS51005"/>
    </source>
</evidence>
<dbReference type="SUPFAM" id="SSF101941">
    <property type="entry name" value="NAC domain"/>
    <property type="match status" value="2"/>
</dbReference>
<proteinExistence type="predicted"/>
<dbReference type="PROSITE" id="PS51005">
    <property type="entry name" value="NAC"/>
    <property type="match status" value="2"/>
</dbReference>
<evidence type="ECO:0000256" key="4">
    <source>
        <dbReference type="ARBA" id="ARBA00023242"/>
    </source>
</evidence>
<dbReference type="EMBL" id="CAKOAT010986264">
    <property type="protein sequence ID" value="CAH8392209.1"/>
    <property type="molecule type" value="Genomic_DNA"/>
</dbReference>
<keyword evidence="2" id="KW-0238">DNA-binding</keyword>
<evidence type="ECO:0000256" key="2">
    <source>
        <dbReference type="ARBA" id="ARBA00023125"/>
    </source>
</evidence>
<dbReference type="InterPro" id="IPR036093">
    <property type="entry name" value="NAC_dom_sf"/>
</dbReference>